<dbReference type="NCBIfam" id="TIGR03901">
    <property type="entry name" value="MYXO-CTERM"/>
    <property type="match status" value="1"/>
</dbReference>
<dbReference type="InterPro" id="IPR030916">
    <property type="entry name" value="ELWxxDGT_rpt"/>
</dbReference>
<dbReference type="EMBL" id="CP011509">
    <property type="protein sequence ID" value="AKJ04958.1"/>
    <property type="molecule type" value="Genomic_DNA"/>
</dbReference>
<reference evidence="5 7" key="2">
    <citation type="submission" date="2018-08" db="EMBL/GenBank/DDBJ databases">
        <title>Genomic Encyclopedia of Archaeal and Bacterial Type Strains, Phase II (KMG-II): from individual species to whole genera.</title>
        <authorList>
            <person name="Goeker M."/>
        </authorList>
    </citation>
    <scope>NUCLEOTIDE SEQUENCE [LARGE SCALE GENOMIC DNA]</scope>
    <source>
        <strain evidence="5 7">DSM 2261</strain>
    </source>
</reference>
<feature type="domain" description="HYR" evidence="3">
    <location>
        <begin position="1252"/>
        <end position="1330"/>
    </location>
</feature>
<reference evidence="4 6" key="1">
    <citation type="submission" date="2015-05" db="EMBL/GenBank/DDBJ databases">
        <title>Genome assembly of Archangium gephyra DSM 2261.</title>
        <authorList>
            <person name="Sharma G."/>
            <person name="Subramanian S."/>
        </authorList>
    </citation>
    <scope>NUCLEOTIDE SEQUENCE [LARGE SCALE GENOMIC DNA]</scope>
    <source>
        <strain evidence="4 6">DSM 2261</strain>
    </source>
</reference>
<dbReference type="NCBIfam" id="TIGR04534">
    <property type="entry name" value="ELWxxDGT_rpt"/>
    <property type="match status" value="3"/>
</dbReference>
<dbReference type="InterPro" id="IPR003410">
    <property type="entry name" value="HYR_dom"/>
</dbReference>
<evidence type="ECO:0000313" key="5">
    <source>
        <dbReference type="EMBL" id="REG35664.1"/>
    </source>
</evidence>
<proteinExistence type="predicted"/>
<keyword evidence="4" id="KW-0282">Flagellum</keyword>
<dbReference type="Proteomes" id="UP000035579">
    <property type="component" value="Chromosome"/>
</dbReference>
<protein>
    <submittedName>
        <fullName evidence="5">ELWxxDGT repeat protein</fullName>
    </submittedName>
    <submittedName>
        <fullName evidence="4">Flagellar hook-length control protein FliK</fullName>
    </submittedName>
</protein>
<feature type="signal peptide" evidence="2">
    <location>
        <begin position="1"/>
        <end position="21"/>
    </location>
</feature>
<keyword evidence="4" id="KW-0966">Cell projection</keyword>
<organism evidence="4 6">
    <name type="scientific">Archangium gephyra</name>
    <dbReference type="NCBI Taxonomy" id="48"/>
    <lineage>
        <taxon>Bacteria</taxon>
        <taxon>Pseudomonadati</taxon>
        <taxon>Myxococcota</taxon>
        <taxon>Myxococcia</taxon>
        <taxon>Myxococcales</taxon>
        <taxon>Cystobacterineae</taxon>
        <taxon>Archangiaceae</taxon>
        <taxon>Archangium</taxon>
    </lineage>
</organism>
<keyword evidence="4" id="KW-0969">Cilium</keyword>
<evidence type="ECO:0000259" key="3">
    <source>
        <dbReference type="PROSITE" id="PS50825"/>
    </source>
</evidence>
<dbReference type="PANTHER" id="PTHR24273">
    <property type="entry name" value="FI04643P-RELATED"/>
    <property type="match status" value="1"/>
</dbReference>
<dbReference type="PROSITE" id="PS51257">
    <property type="entry name" value="PROKAR_LIPOPROTEIN"/>
    <property type="match status" value="1"/>
</dbReference>
<evidence type="ECO:0000313" key="6">
    <source>
        <dbReference type="Proteomes" id="UP000035579"/>
    </source>
</evidence>
<dbReference type="RefSeq" id="WP_053066872.1">
    <property type="nucleotide sequence ID" value="NZ_CP011509.1"/>
</dbReference>
<dbReference type="KEGG" id="age:AA314_06584"/>
<keyword evidence="1" id="KW-0677">Repeat</keyword>
<keyword evidence="7" id="KW-1185">Reference proteome</keyword>
<feature type="chain" id="PRO_5042123843" evidence="2">
    <location>
        <begin position="22"/>
        <end position="1363"/>
    </location>
</feature>
<dbReference type="Proteomes" id="UP000256345">
    <property type="component" value="Unassembled WGS sequence"/>
</dbReference>
<keyword evidence="2" id="KW-0732">Signal</keyword>
<name>A0AAC8QCZ5_9BACT</name>
<dbReference type="EMBL" id="QUMU01000002">
    <property type="protein sequence ID" value="REG35664.1"/>
    <property type="molecule type" value="Genomic_DNA"/>
</dbReference>
<dbReference type="PROSITE" id="PS50825">
    <property type="entry name" value="HYR"/>
    <property type="match status" value="3"/>
</dbReference>
<dbReference type="InterPro" id="IPR024038">
    <property type="entry name" value="MYXO-CTERM"/>
</dbReference>
<accession>A0AAC8QCZ5</accession>
<evidence type="ECO:0000313" key="4">
    <source>
        <dbReference type="EMBL" id="AKJ04958.1"/>
    </source>
</evidence>
<evidence type="ECO:0000313" key="7">
    <source>
        <dbReference type="Proteomes" id="UP000256345"/>
    </source>
</evidence>
<evidence type="ECO:0000256" key="1">
    <source>
        <dbReference type="ARBA" id="ARBA00022737"/>
    </source>
</evidence>
<dbReference type="PANTHER" id="PTHR24273:SF32">
    <property type="entry name" value="HYALIN"/>
    <property type="match status" value="1"/>
</dbReference>
<dbReference type="SUPFAM" id="SSF63825">
    <property type="entry name" value="YWTD domain"/>
    <property type="match status" value="2"/>
</dbReference>
<gene>
    <name evidence="4" type="ORF">AA314_06584</name>
    <name evidence="5" type="ORF">ATI61_10232</name>
</gene>
<feature type="domain" description="HYR" evidence="3">
    <location>
        <begin position="932"/>
        <end position="1013"/>
    </location>
</feature>
<evidence type="ECO:0000256" key="2">
    <source>
        <dbReference type="SAM" id="SignalP"/>
    </source>
</evidence>
<dbReference type="Pfam" id="PF02494">
    <property type="entry name" value="HYR"/>
    <property type="match status" value="5"/>
</dbReference>
<feature type="domain" description="HYR" evidence="3">
    <location>
        <begin position="1091"/>
        <end position="1173"/>
    </location>
</feature>
<sequence>MVRTNTILAALCVLVLGGACTSPTPEEPARQAPKATRRALGEGPAALVDVGVKAERALVRYPEFPTAAGTTLLFAANEDSTGPELWRLDARGPALVADIVPGITGSAPSQLFHSRGLTWFTAADEAHGVELWRTDGTTPGTFLLKDILPGSGSSRPTELAELNGWIFFSANDGTYGAEPWRTDGTPEGTQLVRDISLGAGGSEPQSFTELGGRLYFLVKDPGGARQLWRTDGTAAGTVRVGTGVTVTAPTSGRGLVRSGRALYFAGNEGTAGAELWKTDGTEAGTVRVKDILPGATGSSPVQLTAFEGAVYFVATDGVSGRELWKTDGTEAGTQRVLELISGNNSVEKPDSLVAASSRLFFMLRDSGNTQSALYATDGTAAGTAKLVDFKAAGGKGPLLMTAQGSTLYFTGYEPGVGHELWTSDGTPAGSRRIGTNVFSGDRLADPAPEAFTVLGDTVYFVATAPGTGYSDENPPLPTLWKSKGDVATTVPVGGDLTPTRGSNPAPFAAWDGALYFTTFEQEEAARLWRTDGTVAGTVPLVNIVPEDAPEFTAESGLSALTPLNGALYFAAMPSLAEGFQLWKTNGTAAGTARVTSAVRLTTAAGTPMELVAHNGFLFFAGQDSANGIELWKSDGTAAGTTLVKDIAPGSGPSSRPSRFTPMGDALYFIARNATGGRELWKTTDGTAANTSLAADVRDFLDMSAVMNIAGVVGSTLYFVANEANTGIELWKTDGTPANTSLVKDIAPGILDAGPSAFAVIDGILYFTASDGFGPELWRTDGTESGTVMVKELSSTGTGSNPGALTVLGKTLYFTADDGTSGRELWKLDTTASEPVRVKDIFPGPGSGVLAESFFAIPTDGLILFAANDGVSGTELWRSDGTEAGTFVLHDIAPWQLGSHPAGFTRFADTIAFSANDGRRGREPWLMPVSLLTNGKPPDVTCPTVLPIEAQQFLGARVDFEEATASDDTGLPPALSYSRVPGSLFPLGDTVVHVTARDTAGLVATCSFTVTVVDTTPPEPVCPADATVEATTSGGAIITYAAPQATDLVTRTPVLTVSQASGTLFPQGNTTVTVTATDARKNSKQCTFTVRVQDTTAAVVSCPADQIVEAESSTGAHVTWPLAEASDGEISRPTLTYSHVNGDRFPLGNTPVTATAKDGANNTSSCTFQVTVRDTQAPSLRCPPTQRTEALGPSGAPVEFTVNNVVDTVSTTVDLSFNHASGDTFPVGATPVQVQARDASGNVAECVFSVEVVDTLPPLLTCPQDVNIAKGPVAVQLPQPSSTDRVTASPAITFSPASGSVFKVGTTPVEVTAQDGAGNSARCTFNVHIEKSSGCSAAPGSMGAAGWMGLVSLLALATRRRSTR</sequence>